<comment type="caution">
    <text evidence="4">The sequence shown here is derived from an EMBL/GenBank/DDBJ whole genome shotgun (WGS) entry which is preliminary data.</text>
</comment>
<organism evidence="4 5">
    <name type="scientific">Subtercola boreus</name>
    <dbReference type="NCBI Taxonomy" id="120213"/>
    <lineage>
        <taxon>Bacteria</taxon>
        <taxon>Bacillati</taxon>
        <taxon>Actinomycetota</taxon>
        <taxon>Actinomycetes</taxon>
        <taxon>Micrococcales</taxon>
        <taxon>Microbacteriaceae</taxon>
        <taxon>Subtercola</taxon>
    </lineage>
</organism>
<dbReference type="Pfam" id="PF02771">
    <property type="entry name" value="Acyl-CoA_dh_N"/>
    <property type="match status" value="1"/>
</dbReference>
<dbReference type="Proteomes" id="UP000256486">
    <property type="component" value="Unassembled WGS sequence"/>
</dbReference>
<sequence>MTRELFANPLTDSARSPWFDVAERVGDELRPSIVEREAEGAPPRDALDLLRSYDLLNLVIPAELGGAGQSWSTAAEVTRILARTDAGLAHALGYHYTWVRFVVLYDSANGREIIRRTAREQLFWASIGSAFGGSGSIRAEAGGGYIVDADRGFATGSPLADLFFTQTVSTDDGRFYLTAVDTSLPGVSVADDWDAFGQRLSVSNAIVLDSVHIAASDLIAIFPAPGSGEPPAPLQSLMIPSFQLLFGYLNVGIAEGALLEARDYVREHGRPWLHSGVERAVDDPHIRALFGEHAAKVAGSAAQVRSAAEVLEALAGGDIPITPETRGQAAELIAAAKVVSQRVGLDATSAIFEATGARSSARRHGLDRFWRNLRTVSLHDPLAHKLTELGDYVLKGVLPVPSVYR</sequence>
<dbReference type="AlphaFoldDB" id="A0A3E0VIX3"/>
<dbReference type="EMBL" id="NBWZ01000001">
    <property type="protein sequence ID" value="RFA09896.1"/>
    <property type="molecule type" value="Genomic_DNA"/>
</dbReference>
<dbReference type="Gene3D" id="1.10.540.10">
    <property type="entry name" value="Acyl-CoA dehydrogenase/oxidase, N-terminal domain"/>
    <property type="match status" value="1"/>
</dbReference>
<dbReference type="RefSeq" id="WP_116415296.1">
    <property type="nucleotide sequence ID" value="NZ_NBWZ01000001.1"/>
</dbReference>
<dbReference type="InterPro" id="IPR013107">
    <property type="entry name" value="Acyl-CoA_DH_C"/>
</dbReference>
<dbReference type="InterPro" id="IPR009100">
    <property type="entry name" value="AcylCoA_DH/oxidase_NM_dom_sf"/>
</dbReference>
<protein>
    <recommendedName>
        <fullName evidence="6">Acyl-CoA dehydrogenase</fullName>
    </recommendedName>
</protein>
<evidence type="ECO:0000313" key="5">
    <source>
        <dbReference type="Proteomes" id="UP000256486"/>
    </source>
</evidence>
<proteinExistence type="predicted"/>
<dbReference type="Gene3D" id="2.40.110.10">
    <property type="entry name" value="Butyryl-CoA Dehydrogenase, subunit A, domain 2"/>
    <property type="match status" value="1"/>
</dbReference>
<evidence type="ECO:0000313" key="4">
    <source>
        <dbReference type="EMBL" id="RFA09896.1"/>
    </source>
</evidence>
<dbReference type="PIRSF" id="PIRSF016578">
    <property type="entry name" value="HsaA"/>
    <property type="match status" value="1"/>
</dbReference>
<feature type="domain" description="Acyl-CoA dehydrogenase C-terminal" evidence="3">
    <location>
        <begin position="245"/>
        <end position="379"/>
    </location>
</feature>
<dbReference type="GO" id="GO:0006552">
    <property type="term" value="P:L-leucine catabolic process"/>
    <property type="evidence" value="ECO:0007669"/>
    <property type="project" value="TreeGrafter"/>
</dbReference>
<evidence type="ECO:0000259" key="2">
    <source>
        <dbReference type="Pfam" id="PF02771"/>
    </source>
</evidence>
<reference evidence="4 5" key="1">
    <citation type="submission" date="2017-04" db="EMBL/GenBank/DDBJ databases">
        <title>Comparative genome analysis of Subtercola boreus.</title>
        <authorList>
            <person name="Cho Y.-J."/>
            <person name="Cho A."/>
            <person name="Kim O.-S."/>
            <person name="Lee J.-I."/>
        </authorList>
    </citation>
    <scope>NUCLEOTIDE SEQUENCE [LARGE SCALE GENOMIC DNA]</scope>
    <source>
        <strain evidence="4 5">K300</strain>
    </source>
</reference>
<keyword evidence="1" id="KW-0560">Oxidoreductase</keyword>
<name>A0A3E0VIX3_9MICO</name>
<dbReference type="SUPFAM" id="SSF56645">
    <property type="entry name" value="Acyl-CoA dehydrogenase NM domain-like"/>
    <property type="match status" value="1"/>
</dbReference>
<dbReference type="SUPFAM" id="SSF47203">
    <property type="entry name" value="Acyl-CoA dehydrogenase C-terminal domain-like"/>
    <property type="match status" value="1"/>
</dbReference>
<dbReference type="InterPro" id="IPR036250">
    <property type="entry name" value="AcylCo_DH-like_C"/>
</dbReference>
<evidence type="ECO:0000259" key="3">
    <source>
        <dbReference type="Pfam" id="PF08028"/>
    </source>
</evidence>
<dbReference type="OrthoDB" id="571684at2"/>
<gene>
    <name evidence="4" type="ORF">B7R54_12300</name>
</gene>
<dbReference type="InterPro" id="IPR037069">
    <property type="entry name" value="AcylCoA_DH/ox_N_sf"/>
</dbReference>
<accession>A0A3E0VIX3</accession>
<feature type="domain" description="Acyl-CoA dehydrogenase/oxidase N-terminal" evidence="2">
    <location>
        <begin position="22"/>
        <end position="98"/>
    </location>
</feature>
<dbReference type="GO" id="GO:0008470">
    <property type="term" value="F:3-methylbutanoyl-CoA dehydrogenase activity"/>
    <property type="evidence" value="ECO:0007669"/>
    <property type="project" value="TreeGrafter"/>
</dbReference>
<dbReference type="Pfam" id="PF08028">
    <property type="entry name" value="Acyl-CoA_dh_2"/>
    <property type="match status" value="1"/>
</dbReference>
<dbReference type="GO" id="GO:0050660">
    <property type="term" value="F:flavin adenine dinucleotide binding"/>
    <property type="evidence" value="ECO:0007669"/>
    <property type="project" value="InterPro"/>
</dbReference>
<dbReference type="InterPro" id="IPR013786">
    <property type="entry name" value="AcylCoA_DH/ox_N"/>
</dbReference>
<dbReference type="PANTHER" id="PTHR43884:SF12">
    <property type="entry name" value="ISOVALERYL-COA DEHYDROGENASE, MITOCHONDRIAL-RELATED"/>
    <property type="match status" value="1"/>
</dbReference>
<keyword evidence="5" id="KW-1185">Reference proteome</keyword>
<evidence type="ECO:0000256" key="1">
    <source>
        <dbReference type="ARBA" id="ARBA00023002"/>
    </source>
</evidence>
<dbReference type="InterPro" id="IPR046373">
    <property type="entry name" value="Acyl-CoA_Oxase/DH_mid-dom_sf"/>
</dbReference>
<dbReference type="PANTHER" id="PTHR43884">
    <property type="entry name" value="ACYL-COA DEHYDROGENASE"/>
    <property type="match status" value="1"/>
</dbReference>
<evidence type="ECO:0008006" key="6">
    <source>
        <dbReference type="Google" id="ProtNLM"/>
    </source>
</evidence>
<dbReference type="Gene3D" id="1.20.140.10">
    <property type="entry name" value="Butyryl-CoA Dehydrogenase, subunit A, domain 3"/>
    <property type="match status" value="1"/>
</dbReference>